<feature type="non-terminal residue" evidence="1">
    <location>
        <position position="103"/>
    </location>
</feature>
<accession>A0ABV1YRS6</accession>
<name>A0ABV1YRS6_9HYPH</name>
<evidence type="ECO:0000313" key="1">
    <source>
        <dbReference type="EMBL" id="MER8937865.1"/>
    </source>
</evidence>
<dbReference type="EMBL" id="JAMYPJ010000149">
    <property type="protein sequence ID" value="MER8937865.1"/>
    <property type="molecule type" value="Genomic_DNA"/>
</dbReference>
<comment type="caution">
    <text evidence="1">The sequence shown here is derived from an EMBL/GenBank/DDBJ whole genome shotgun (WGS) entry which is preliminary data.</text>
</comment>
<evidence type="ECO:0000313" key="2">
    <source>
        <dbReference type="Proteomes" id="UP001464387"/>
    </source>
</evidence>
<dbReference type="Proteomes" id="UP001464387">
    <property type="component" value="Unassembled WGS sequence"/>
</dbReference>
<proteinExistence type="predicted"/>
<sequence length="103" mass="11693">MSDVSFPTLTYANIAGGRGRAAALAQLLQMERYNYLEHQLTDEFEDMEKLNDWLKSANSALAELRVNRPADDKQENEYGTFVDAQGKTQSVHKWMIDNGIPIE</sequence>
<protein>
    <submittedName>
        <fullName evidence="1">Uncharacterized protein</fullName>
    </submittedName>
</protein>
<dbReference type="RefSeq" id="WP_352658235.1">
    <property type="nucleotide sequence ID" value="NZ_JAMYMY010000133.1"/>
</dbReference>
<keyword evidence="2" id="KW-1185">Reference proteome</keyword>
<organism evidence="1 2">
    <name type="scientific">Mesorhizobium opportunistum</name>
    <dbReference type="NCBI Taxonomy" id="593909"/>
    <lineage>
        <taxon>Bacteria</taxon>
        <taxon>Pseudomonadati</taxon>
        <taxon>Pseudomonadota</taxon>
        <taxon>Alphaproteobacteria</taxon>
        <taxon>Hyphomicrobiales</taxon>
        <taxon>Phyllobacteriaceae</taxon>
        <taxon>Mesorhizobium</taxon>
    </lineage>
</organism>
<gene>
    <name evidence="1" type="ORF">NKI33_33750</name>
</gene>
<reference evidence="1 2" key="1">
    <citation type="journal article" date="2024" name="Proc. Natl. Acad. Sci. U.S.A.">
        <title>The evolutionary genomics of adaptation to stress in wild rhizobium bacteria.</title>
        <authorList>
            <person name="Kehlet-Delgado H."/>
            <person name="Montoya A.P."/>
            <person name="Jensen K.T."/>
            <person name="Wendlandt C.E."/>
            <person name="Dexheimer C."/>
            <person name="Roberts M."/>
            <person name="Torres Martinez L."/>
            <person name="Friesen M.L."/>
            <person name="Griffitts J.S."/>
            <person name="Porter S.S."/>
        </authorList>
    </citation>
    <scope>NUCLEOTIDE SEQUENCE [LARGE SCALE GENOMIC DNA]</scope>
    <source>
        <strain evidence="1 2">M0729</strain>
    </source>
</reference>